<gene>
    <name evidence="1" type="ORF">D9615_005357</name>
</gene>
<reference evidence="1 2" key="1">
    <citation type="journal article" date="2020" name="ISME J.">
        <title>Uncovering the hidden diversity of litter-decomposition mechanisms in mushroom-forming fungi.</title>
        <authorList>
            <person name="Floudas D."/>
            <person name="Bentzer J."/>
            <person name="Ahren D."/>
            <person name="Johansson T."/>
            <person name="Persson P."/>
            <person name="Tunlid A."/>
        </authorList>
    </citation>
    <scope>NUCLEOTIDE SEQUENCE [LARGE SCALE GENOMIC DNA]</scope>
    <source>
        <strain evidence="1 2">CBS 661.87</strain>
    </source>
</reference>
<organism evidence="1 2">
    <name type="scientific">Tricholomella constricta</name>
    <dbReference type="NCBI Taxonomy" id="117010"/>
    <lineage>
        <taxon>Eukaryota</taxon>
        <taxon>Fungi</taxon>
        <taxon>Dikarya</taxon>
        <taxon>Basidiomycota</taxon>
        <taxon>Agaricomycotina</taxon>
        <taxon>Agaricomycetes</taxon>
        <taxon>Agaricomycetidae</taxon>
        <taxon>Agaricales</taxon>
        <taxon>Tricholomatineae</taxon>
        <taxon>Lyophyllaceae</taxon>
        <taxon>Tricholomella</taxon>
    </lineage>
</organism>
<keyword evidence="2" id="KW-1185">Reference proteome</keyword>
<sequence>MVAAFDSRILASVCFFATDVHSATLGQGKKDDTLTRVKKGDLIGKGELVINMKYRTRTSRELVVI</sequence>
<dbReference type="OrthoDB" id="58297at2759"/>
<dbReference type="AlphaFoldDB" id="A0A8H5H6R3"/>
<dbReference type="PANTHER" id="PTHR47562:SF2">
    <property type="entry name" value="CARBOXYMETHYLENEBUTENOLIDASE-RELATED"/>
    <property type="match status" value="1"/>
</dbReference>
<proteinExistence type="predicted"/>
<dbReference type="PANTHER" id="PTHR47562">
    <property type="match status" value="1"/>
</dbReference>
<evidence type="ECO:0000313" key="2">
    <source>
        <dbReference type="Proteomes" id="UP000565441"/>
    </source>
</evidence>
<dbReference type="Proteomes" id="UP000565441">
    <property type="component" value="Unassembled WGS sequence"/>
</dbReference>
<name>A0A8H5H6R3_9AGAR</name>
<evidence type="ECO:0000313" key="1">
    <source>
        <dbReference type="EMBL" id="KAF5377650.1"/>
    </source>
</evidence>
<accession>A0A8H5H6R3</accession>
<protein>
    <submittedName>
        <fullName evidence="1">Uncharacterized protein</fullName>
    </submittedName>
</protein>
<comment type="caution">
    <text evidence="1">The sequence shown here is derived from an EMBL/GenBank/DDBJ whole genome shotgun (WGS) entry which is preliminary data.</text>
</comment>
<dbReference type="EMBL" id="JAACJP010000023">
    <property type="protein sequence ID" value="KAF5377650.1"/>
    <property type="molecule type" value="Genomic_DNA"/>
</dbReference>